<accession>A0ABN0YFP3</accession>
<name>A0ABN0YFP3_9CAUL</name>
<protein>
    <submittedName>
        <fullName evidence="1">Uncharacterized protein</fullName>
    </submittedName>
</protein>
<evidence type="ECO:0000313" key="2">
    <source>
        <dbReference type="Proteomes" id="UP001500791"/>
    </source>
</evidence>
<gene>
    <name evidence="1" type="ORF">GCM10009093_20650</name>
</gene>
<keyword evidence="2" id="KW-1185">Reference proteome</keyword>
<comment type="caution">
    <text evidence="1">The sequence shown here is derived from an EMBL/GenBank/DDBJ whole genome shotgun (WGS) entry which is preliminary data.</text>
</comment>
<reference evidence="1 2" key="1">
    <citation type="journal article" date="2019" name="Int. J. Syst. Evol. Microbiol.">
        <title>The Global Catalogue of Microorganisms (GCM) 10K type strain sequencing project: providing services to taxonomists for standard genome sequencing and annotation.</title>
        <authorList>
            <consortium name="The Broad Institute Genomics Platform"/>
            <consortium name="The Broad Institute Genome Sequencing Center for Infectious Disease"/>
            <person name="Wu L."/>
            <person name="Ma J."/>
        </authorList>
    </citation>
    <scope>NUCLEOTIDE SEQUENCE [LARGE SCALE GENOMIC DNA]</scope>
    <source>
        <strain evidence="1 2">JCM 13476</strain>
    </source>
</reference>
<proteinExistence type="predicted"/>
<dbReference type="Proteomes" id="UP001500791">
    <property type="component" value="Unassembled WGS sequence"/>
</dbReference>
<evidence type="ECO:0000313" key="1">
    <source>
        <dbReference type="EMBL" id="GAA0393921.1"/>
    </source>
</evidence>
<dbReference type="EMBL" id="BAAAEJ010000007">
    <property type="protein sequence ID" value="GAA0393921.1"/>
    <property type="molecule type" value="Genomic_DNA"/>
</dbReference>
<sequence length="44" mass="4998">MIIALATATVLSAMMLVVLHANQPKAKRVRVRIRDPRIGRRPYN</sequence>
<organism evidence="1 2">
    <name type="scientific">Brevundimonas terrae</name>
    <dbReference type="NCBI Taxonomy" id="363631"/>
    <lineage>
        <taxon>Bacteria</taxon>
        <taxon>Pseudomonadati</taxon>
        <taxon>Pseudomonadota</taxon>
        <taxon>Alphaproteobacteria</taxon>
        <taxon>Caulobacterales</taxon>
        <taxon>Caulobacteraceae</taxon>
        <taxon>Brevundimonas</taxon>
    </lineage>
</organism>